<dbReference type="KEGG" id="yti:FNA67_00410"/>
<dbReference type="CDD" id="cd02440">
    <property type="entry name" value="AdoMet_MTases"/>
    <property type="match status" value="1"/>
</dbReference>
<reference evidence="1 2" key="1">
    <citation type="journal article" date="2015" name="Int. J. Syst. Evol. Microbiol.">
        <title>Youhaiella tibetensis gen. nov., sp. nov., isolated from subsurface sediment.</title>
        <authorList>
            <person name="Wang Y.X."/>
            <person name="Huang F.Q."/>
            <person name="Nogi Y."/>
            <person name="Pang S.J."/>
            <person name="Wang P.K."/>
            <person name="Lv J."/>
        </authorList>
    </citation>
    <scope>NUCLEOTIDE SEQUENCE [LARGE SCALE GENOMIC DNA]</scope>
    <source>
        <strain evidence="2">fig4</strain>
    </source>
</reference>
<dbReference type="RefSeq" id="WP_049707212.1">
    <property type="nucleotide sequence ID" value="NZ_BMFM01000001.1"/>
</dbReference>
<dbReference type="AlphaFoldDB" id="A0A5B9DI63"/>
<dbReference type="EMBL" id="CP041690">
    <property type="protein sequence ID" value="QEE18736.1"/>
    <property type="molecule type" value="Genomic_DNA"/>
</dbReference>
<protein>
    <submittedName>
        <fullName evidence="1">Methyltransferase domain-containing protein</fullName>
    </submittedName>
</protein>
<organism evidence="1 2">
    <name type="scientific">Paradevosia tibetensis</name>
    <dbReference type="NCBI Taxonomy" id="1447062"/>
    <lineage>
        <taxon>Bacteria</taxon>
        <taxon>Pseudomonadati</taxon>
        <taxon>Pseudomonadota</taxon>
        <taxon>Alphaproteobacteria</taxon>
        <taxon>Hyphomicrobiales</taxon>
        <taxon>Devosiaceae</taxon>
        <taxon>Paradevosia</taxon>
    </lineage>
</organism>
<dbReference type="SUPFAM" id="SSF158997">
    <property type="entry name" value="Trm112p-like"/>
    <property type="match status" value="1"/>
</dbReference>
<dbReference type="GO" id="GO:0032259">
    <property type="term" value="P:methylation"/>
    <property type="evidence" value="ECO:0007669"/>
    <property type="project" value="UniProtKB-KW"/>
</dbReference>
<gene>
    <name evidence="1" type="ORF">FNA67_00410</name>
</gene>
<dbReference type="GO" id="GO:0008168">
    <property type="term" value="F:methyltransferase activity"/>
    <property type="evidence" value="ECO:0007669"/>
    <property type="project" value="UniProtKB-KW"/>
</dbReference>
<dbReference type="Pfam" id="PF13489">
    <property type="entry name" value="Methyltransf_23"/>
    <property type="match status" value="1"/>
</dbReference>
<accession>A0A5B9DI63</accession>
<dbReference type="PANTHER" id="PTHR43861">
    <property type="entry name" value="TRANS-ACONITATE 2-METHYLTRANSFERASE-RELATED"/>
    <property type="match status" value="1"/>
</dbReference>
<dbReference type="Gene3D" id="2.20.25.10">
    <property type="match status" value="1"/>
</dbReference>
<dbReference type="Proteomes" id="UP000321062">
    <property type="component" value="Chromosome"/>
</dbReference>
<dbReference type="Gene3D" id="3.40.50.150">
    <property type="entry name" value="Vaccinia Virus protein VP39"/>
    <property type="match status" value="1"/>
</dbReference>
<dbReference type="InterPro" id="IPR029063">
    <property type="entry name" value="SAM-dependent_MTases_sf"/>
</dbReference>
<keyword evidence="1" id="KW-0808">Transferase</keyword>
<name>A0A5B9DI63_9HYPH</name>
<proteinExistence type="predicted"/>
<evidence type="ECO:0000313" key="2">
    <source>
        <dbReference type="Proteomes" id="UP000321062"/>
    </source>
</evidence>
<evidence type="ECO:0000313" key="1">
    <source>
        <dbReference type="EMBL" id="QEE18736.1"/>
    </source>
</evidence>
<keyword evidence="1" id="KW-0489">Methyltransferase</keyword>
<dbReference type="SUPFAM" id="SSF53335">
    <property type="entry name" value="S-adenosyl-L-methionine-dependent methyltransferases"/>
    <property type="match status" value="1"/>
</dbReference>
<sequence length="298" mass="33553">MTKSAADYSRLRCPRCRSGELAISDNEVLCTACGAHYPAEDGVAVLVADPVAHESDIARARQVNPGWYLEEQPAEAVSPWRHHLKKRRLYVQDLLARELARRGRTKAEALLDLGCGDGTHMVWLSAFAEQLYGSDYNAVRLVRARKQMADATLFLADILDYPAKDNAFDVVFFNHVIEHIPDDMAALETIHRILKPGGLLVLGTPNEGAWWWQWAYRRAPDVLATTDHVHFYTAEVLTERMRAAGFTVSEVKHMGWGPPDWRLDGQLRRHKVLDDLFEAVGRVVLPKQASSLYVVATK</sequence>
<dbReference type="OrthoDB" id="9801609at2"/>
<keyword evidence="2" id="KW-1185">Reference proteome</keyword>